<gene>
    <name evidence="1" type="ORF">PNK_1636</name>
</gene>
<evidence type="ECO:0000313" key="2">
    <source>
        <dbReference type="Proteomes" id="UP000069902"/>
    </source>
</evidence>
<sequence>MLDSIPLNYFDKPLFQIEVKSGAIQLISDKQIFKVKLFDHNHANLVQREQSTSVLETHAERIRTLVEQLIQAQHINLATGEIKSLKIALHEAPEVQIAVQQQEHSTEKMIIVSAEIFKGLRSSFSNSAKSERPIFIEMHDATPGTTLNHIKMVFNDLKGVFLSESSSVKRNIMKDFKQVFTHATPSTQTSILKRFNRMTGEERYLAHYLRDKIDWTGLDQDKVITEILCGAYVMFEDDGQLYQDWKTALEDKQSRHSSHQSDGFTQYSIQGEAIKELLFSQKIVKTDDGSTRTVSWCQCERYNLQVGEFFQHMGTWFLYKMRRKNQGPLGESIHTEHNNPLILRFKKTDFQTSSLH</sequence>
<name>A0A0U5JDQ8_9BACT</name>
<protein>
    <submittedName>
        <fullName evidence="1">Uncharacterized protein</fullName>
    </submittedName>
</protein>
<dbReference type="RefSeq" id="WP_059061397.1">
    <property type="nucleotide sequence ID" value="NZ_LN879502.1"/>
</dbReference>
<proteinExistence type="predicted"/>
<dbReference type="InParanoid" id="A0A0U5JDQ8"/>
<dbReference type="PATRIC" id="fig|389348.3.peg.1836"/>
<organism evidence="1 2">
    <name type="scientific">Candidatus Protochlamydia naegleriophila</name>
    <dbReference type="NCBI Taxonomy" id="389348"/>
    <lineage>
        <taxon>Bacteria</taxon>
        <taxon>Pseudomonadati</taxon>
        <taxon>Chlamydiota</taxon>
        <taxon>Chlamydiia</taxon>
        <taxon>Parachlamydiales</taxon>
        <taxon>Parachlamydiaceae</taxon>
        <taxon>Candidatus Protochlamydia</taxon>
    </lineage>
</organism>
<dbReference type="KEGG" id="pnl:PNK_1636"/>
<accession>A0A0U5JDQ8</accession>
<dbReference type="Proteomes" id="UP000069902">
    <property type="component" value="Chromosome cPNK"/>
</dbReference>
<reference evidence="2" key="1">
    <citation type="submission" date="2015-09" db="EMBL/GenBank/DDBJ databases">
        <authorList>
            <person name="Bertelli C."/>
        </authorList>
    </citation>
    <scope>NUCLEOTIDE SEQUENCE [LARGE SCALE GENOMIC DNA]</scope>
    <source>
        <strain evidence="2">KNic</strain>
    </source>
</reference>
<evidence type="ECO:0000313" key="1">
    <source>
        <dbReference type="EMBL" id="CUI17245.1"/>
    </source>
</evidence>
<dbReference type="STRING" id="389348.PNK_1636"/>
<keyword evidence="2" id="KW-1185">Reference proteome</keyword>
<dbReference type="EMBL" id="LN879502">
    <property type="protein sequence ID" value="CUI17245.1"/>
    <property type="molecule type" value="Genomic_DNA"/>
</dbReference>
<dbReference type="AlphaFoldDB" id="A0A0U5JDQ8"/>